<sequence length="105" mass="11731">MNWKTFLLGTAAGFAAGYATKQILEQSTRTSPDKVLAHVKETVKKDGNIYGSWILMKPETYTKNELDYLVYKGGITRNTEGLREQFEFVADAATGTILELNAQHD</sequence>
<evidence type="ECO:0000313" key="2">
    <source>
        <dbReference type="Proteomes" id="UP000064189"/>
    </source>
</evidence>
<accession>A0A109MYG5</accession>
<keyword evidence="2" id="KW-1185">Reference proteome</keyword>
<protein>
    <submittedName>
        <fullName evidence="1">Peptidase M4</fullName>
    </submittedName>
</protein>
<dbReference type="AlphaFoldDB" id="A0A109MYG5"/>
<comment type="caution">
    <text evidence="1">The sequence shown here is derived from an EMBL/GenBank/DDBJ whole genome shotgun (WGS) entry which is preliminary data.</text>
</comment>
<dbReference type="Proteomes" id="UP000064189">
    <property type="component" value="Unassembled WGS sequence"/>
</dbReference>
<reference evidence="1 2" key="1">
    <citation type="submission" date="2015-11" db="EMBL/GenBank/DDBJ databases">
        <title>Genome Sequence of Bacillus simplex strain VanAntwerpen2.</title>
        <authorList>
            <person name="Couger M.B."/>
        </authorList>
    </citation>
    <scope>NUCLEOTIDE SEQUENCE [LARGE SCALE GENOMIC DNA]</scope>
    <source>
        <strain evidence="1 2">VanAntwerpen02</strain>
    </source>
</reference>
<dbReference type="RefSeq" id="WP_061142289.1">
    <property type="nucleotide sequence ID" value="NZ_LNNH01000019.1"/>
</dbReference>
<proteinExistence type="predicted"/>
<name>A0A109MYG5_9BACI</name>
<gene>
    <name evidence="1" type="ORF">AS888_06705</name>
</gene>
<evidence type="ECO:0000313" key="1">
    <source>
        <dbReference type="EMBL" id="KWW20100.1"/>
    </source>
</evidence>
<dbReference type="EMBL" id="LNNH01000019">
    <property type="protein sequence ID" value="KWW20100.1"/>
    <property type="molecule type" value="Genomic_DNA"/>
</dbReference>
<organism evidence="1 2">
    <name type="scientific">Peribacillus simplex</name>
    <dbReference type="NCBI Taxonomy" id="1478"/>
    <lineage>
        <taxon>Bacteria</taxon>
        <taxon>Bacillati</taxon>
        <taxon>Bacillota</taxon>
        <taxon>Bacilli</taxon>
        <taxon>Bacillales</taxon>
        <taxon>Bacillaceae</taxon>
        <taxon>Peribacillus</taxon>
    </lineage>
</organism>